<dbReference type="GO" id="GO:0030170">
    <property type="term" value="F:pyridoxal phosphate binding"/>
    <property type="evidence" value="ECO:0007669"/>
    <property type="project" value="TreeGrafter"/>
</dbReference>
<comment type="similarity">
    <text evidence="3">Belongs to the DegT/DnrJ/EryC1 family.</text>
</comment>
<dbReference type="Gene3D" id="3.40.640.10">
    <property type="entry name" value="Type I PLP-dependent aspartate aminotransferase-like (Major domain)"/>
    <property type="match status" value="1"/>
</dbReference>
<evidence type="ECO:0000313" key="4">
    <source>
        <dbReference type="EMBL" id="NYI88104.1"/>
    </source>
</evidence>
<dbReference type="EMBL" id="JACCFK010000001">
    <property type="protein sequence ID" value="NYI88104.1"/>
    <property type="molecule type" value="Genomic_DNA"/>
</dbReference>
<keyword evidence="5" id="KW-1185">Reference proteome</keyword>
<proteinExistence type="inferred from homology"/>
<sequence>MTAADRIALSEPLLGGNELAYLRECVESNFVSSAGPFVNDFEIKFAERVHSRHAVACASGTAALHVAMRIAGAGPGKLIAVSDFTFIASANAVSYTGADLLLVDSEQQTWNMNTELLYDDVCRRARLGRRIPDIVEVVHVLGHPADIEPLFELRSRFGIRLIEDAAEAHGARWRAGMVEGCQVGTVGDLGCFSFNGNKLITSGSGGMVVSNDAAAARRTRHLVNQAKSSEHGYVHDEIGYNYRMSNIAAAVGLAQLEQLDSFLLRKRTMAEQYDRLLASAPLRRPPRANWASPSHWLYSVLLRGQNNRVADVVHELNERGIQGRRLWPPLHRQRPYESCERLGGVVAEDLYQNGLSLPSSLGITSEEQGRVVTRLCNVLAHDGPQQKHAPESETQP</sequence>
<dbReference type="InterPro" id="IPR015421">
    <property type="entry name" value="PyrdxlP-dep_Trfase_major"/>
</dbReference>
<gene>
    <name evidence="4" type="ORF">HNR02_001427</name>
</gene>
<evidence type="ECO:0000313" key="5">
    <source>
        <dbReference type="Proteomes" id="UP000549616"/>
    </source>
</evidence>
<dbReference type="GO" id="GO:0008483">
    <property type="term" value="F:transaminase activity"/>
    <property type="evidence" value="ECO:0007669"/>
    <property type="project" value="TreeGrafter"/>
</dbReference>
<dbReference type="InterPro" id="IPR000653">
    <property type="entry name" value="DegT/StrS_aminotransferase"/>
</dbReference>
<organism evidence="4 5">
    <name type="scientific">Amycolatopsis endophytica</name>
    <dbReference type="NCBI Taxonomy" id="860233"/>
    <lineage>
        <taxon>Bacteria</taxon>
        <taxon>Bacillati</taxon>
        <taxon>Actinomycetota</taxon>
        <taxon>Actinomycetes</taxon>
        <taxon>Pseudonocardiales</taxon>
        <taxon>Pseudonocardiaceae</taxon>
        <taxon>Amycolatopsis</taxon>
    </lineage>
</organism>
<accession>A0A853AZT4</accession>
<dbReference type="PIRSF" id="PIRSF000390">
    <property type="entry name" value="PLP_StrS"/>
    <property type="match status" value="1"/>
</dbReference>
<evidence type="ECO:0000256" key="2">
    <source>
        <dbReference type="PIRSR" id="PIRSR000390-2"/>
    </source>
</evidence>
<dbReference type="PANTHER" id="PTHR30244:SF30">
    <property type="entry name" value="BLR5990 PROTEIN"/>
    <property type="match status" value="1"/>
</dbReference>
<reference evidence="4 5" key="1">
    <citation type="submission" date="2020-07" db="EMBL/GenBank/DDBJ databases">
        <title>Sequencing the genomes of 1000 actinobacteria strains.</title>
        <authorList>
            <person name="Klenk H.-P."/>
        </authorList>
    </citation>
    <scope>NUCLEOTIDE SEQUENCE [LARGE SCALE GENOMIC DNA]</scope>
    <source>
        <strain evidence="4 5">DSM 104006</strain>
    </source>
</reference>
<dbReference type="InterPro" id="IPR015424">
    <property type="entry name" value="PyrdxlP-dep_Trfase"/>
</dbReference>
<protein>
    <submittedName>
        <fullName evidence="4">dTDP-4-amino-4,6-dideoxygalactose transaminase</fullName>
    </submittedName>
</protein>
<evidence type="ECO:0000256" key="1">
    <source>
        <dbReference type="PIRSR" id="PIRSR000390-1"/>
    </source>
</evidence>
<dbReference type="AlphaFoldDB" id="A0A853AZT4"/>
<dbReference type="Pfam" id="PF01041">
    <property type="entry name" value="DegT_DnrJ_EryC1"/>
    <property type="match status" value="1"/>
</dbReference>
<dbReference type="CDD" id="cd00616">
    <property type="entry name" value="AHBA_syn"/>
    <property type="match status" value="1"/>
</dbReference>
<dbReference type="GO" id="GO:0000271">
    <property type="term" value="P:polysaccharide biosynthetic process"/>
    <property type="evidence" value="ECO:0007669"/>
    <property type="project" value="TreeGrafter"/>
</dbReference>
<evidence type="ECO:0000256" key="3">
    <source>
        <dbReference type="RuleBase" id="RU004508"/>
    </source>
</evidence>
<dbReference type="Proteomes" id="UP000549616">
    <property type="component" value="Unassembled WGS sequence"/>
</dbReference>
<dbReference type="SUPFAM" id="SSF53383">
    <property type="entry name" value="PLP-dependent transferases"/>
    <property type="match status" value="1"/>
</dbReference>
<dbReference type="RefSeq" id="WP_179772396.1">
    <property type="nucleotide sequence ID" value="NZ_JACCFK010000001.1"/>
</dbReference>
<comment type="caution">
    <text evidence="4">The sequence shown here is derived from an EMBL/GenBank/DDBJ whole genome shotgun (WGS) entry which is preliminary data.</text>
</comment>
<feature type="modified residue" description="N6-(pyridoxal phosphate)lysine" evidence="2">
    <location>
        <position position="198"/>
    </location>
</feature>
<name>A0A853AZT4_9PSEU</name>
<dbReference type="PANTHER" id="PTHR30244">
    <property type="entry name" value="TRANSAMINASE"/>
    <property type="match status" value="1"/>
</dbReference>
<feature type="active site" description="Proton acceptor" evidence="1">
    <location>
        <position position="198"/>
    </location>
</feature>
<keyword evidence="2 3" id="KW-0663">Pyridoxal phosphate</keyword>